<dbReference type="NCBIfam" id="TIGR01549">
    <property type="entry name" value="HAD-SF-IA-v1"/>
    <property type="match status" value="1"/>
</dbReference>
<dbReference type="InterPro" id="IPR006439">
    <property type="entry name" value="HAD-SF_hydro_IA"/>
</dbReference>
<accession>A0ABT2QRT3</accession>
<organism evidence="1 2">
    <name type="scientific">Staphylococcus marylandisciuri</name>
    <dbReference type="NCBI Taxonomy" id="2981529"/>
    <lineage>
        <taxon>Bacteria</taxon>
        <taxon>Bacillati</taxon>
        <taxon>Bacillota</taxon>
        <taxon>Bacilli</taxon>
        <taxon>Bacillales</taxon>
        <taxon>Staphylococcaceae</taxon>
        <taxon>Staphylococcus</taxon>
    </lineage>
</organism>
<dbReference type="Pfam" id="PF13419">
    <property type="entry name" value="HAD_2"/>
    <property type="match status" value="1"/>
</dbReference>
<reference evidence="1 2" key="1">
    <citation type="journal article" date="2023" name="Int. J. Syst. Evol. Microbiol.">
        <title>Streptococcus sciuri sp. nov., Staphylococcus marylandisciuri sp. nov. and Staphylococcus americanisciuri sp. nov., isolated from faeces of eastern grey squirrel (Sciurus carolinensis).</title>
        <authorList>
            <person name="Volokhov D.V."/>
            <person name="Zagorodnyaya T.A."/>
            <person name="Furtak V.A."/>
            <person name="Nattanmai G."/>
            <person name="Randall L."/>
            <person name="Jose S."/>
            <person name="Gao Y."/>
            <person name="Eisenberg T."/>
            <person name="Delmonte P."/>
            <person name="Blom J."/>
            <person name="Mitchell K.K."/>
        </authorList>
    </citation>
    <scope>NUCLEOTIDE SEQUENCE [LARGE SCALE GENOMIC DNA]</scope>
    <source>
        <strain evidence="1 2">SQ8-PEA</strain>
    </source>
</reference>
<dbReference type="RefSeq" id="WP_262856333.1">
    <property type="nucleotide sequence ID" value="NZ_JAOPKZ010000013.1"/>
</dbReference>
<protein>
    <submittedName>
        <fullName evidence="1">HAD family hydrolase</fullName>
    </submittedName>
</protein>
<dbReference type="SFLD" id="SFLDG01135">
    <property type="entry name" value="C1.5.6:_HAD__Beta-PGM__Phospha"/>
    <property type="match status" value="1"/>
</dbReference>
<dbReference type="InterPro" id="IPR036412">
    <property type="entry name" value="HAD-like_sf"/>
</dbReference>
<dbReference type="SFLD" id="SFLDG01129">
    <property type="entry name" value="C1.5:_HAD__Beta-PGM__Phosphata"/>
    <property type="match status" value="1"/>
</dbReference>
<dbReference type="NCBIfam" id="TIGR01509">
    <property type="entry name" value="HAD-SF-IA-v3"/>
    <property type="match status" value="1"/>
</dbReference>
<dbReference type="PANTHER" id="PTHR43434:SF26">
    <property type="entry name" value="PYROPHOSPHATASE PPAX"/>
    <property type="match status" value="1"/>
</dbReference>
<evidence type="ECO:0000313" key="1">
    <source>
        <dbReference type="EMBL" id="MCU5746680.1"/>
    </source>
</evidence>
<dbReference type="InterPro" id="IPR023198">
    <property type="entry name" value="PGP-like_dom2"/>
</dbReference>
<evidence type="ECO:0000313" key="2">
    <source>
        <dbReference type="Proteomes" id="UP001209553"/>
    </source>
</evidence>
<gene>
    <name evidence="1" type="ORF">N9R04_08150</name>
</gene>
<sequence length="214" mass="24152">MYTNYIFDFDGTIADSSDCGIIATQKAFRSNNLEAPTQETIDYYMGIPIEESFPNMCTEALSTQQLDLLIRDFRSYYKEVEQQYIKIVPGMDSVIQSLSSRNCKLFVVSSKHSTVLERNLKLLDLDSYFTEVVGSDKVTEYKPHPDGLNYILNQYSLAANDSLYIGDAKFDIQMAHAAGIHSCAVAWGSHSETILRQEEPTYVVASPKDILTLR</sequence>
<dbReference type="InterPro" id="IPR050155">
    <property type="entry name" value="HAD-like_hydrolase_sf"/>
</dbReference>
<dbReference type="Gene3D" id="1.10.150.240">
    <property type="entry name" value="Putative phosphatase, domain 2"/>
    <property type="match status" value="1"/>
</dbReference>
<keyword evidence="1" id="KW-0378">Hydrolase</keyword>
<dbReference type="Gene3D" id="3.40.50.1000">
    <property type="entry name" value="HAD superfamily/HAD-like"/>
    <property type="match status" value="1"/>
</dbReference>
<dbReference type="PANTHER" id="PTHR43434">
    <property type="entry name" value="PHOSPHOGLYCOLATE PHOSPHATASE"/>
    <property type="match status" value="1"/>
</dbReference>
<dbReference type="InterPro" id="IPR041492">
    <property type="entry name" value="HAD_2"/>
</dbReference>
<dbReference type="EMBL" id="JAOPKZ010000013">
    <property type="protein sequence ID" value="MCU5746680.1"/>
    <property type="molecule type" value="Genomic_DNA"/>
</dbReference>
<proteinExistence type="predicted"/>
<dbReference type="InterPro" id="IPR023214">
    <property type="entry name" value="HAD_sf"/>
</dbReference>
<name>A0ABT2QRT3_9STAP</name>
<dbReference type="SFLD" id="SFLDS00003">
    <property type="entry name" value="Haloacid_Dehalogenase"/>
    <property type="match status" value="1"/>
</dbReference>
<dbReference type="SUPFAM" id="SSF56784">
    <property type="entry name" value="HAD-like"/>
    <property type="match status" value="1"/>
</dbReference>
<dbReference type="Proteomes" id="UP001209553">
    <property type="component" value="Unassembled WGS sequence"/>
</dbReference>
<dbReference type="GO" id="GO:0016787">
    <property type="term" value="F:hydrolase activity"/>
    <property type="evidence" value="ECO:0007669"/>
    <property type="project" value="UniProtKB-KW"/>
</dbReference>
<keyword evidence="2" id="KW-1185">Reference proteome</keyword>
<comment type="caution">
    <text evidence="1">The sequence shown here is derived from an EMBL/GenBank/DDBJ whole genome shotgun (WGS) entry which is preliminary data.</text>
</comment>